<keyword evidence="7" id="KW-1185">Reference proteome</keyword>
<dbReference type="Proteomes" id="UP001059934">
    <property type="component" value="Chromosome"/>
</dbReference>
<dbReference type="PANTHER" id="PTHR23046:SF2">
    <property type="entry name" value="PHOSPHORIBOSYLAMINOIMIDAZOLE CARBOXYLASE"/>
    <property type="match status" value="1"/>
</dbReference>
<feature type="binding site" evidence="3">
    <location>
        <position position="15"/>
    </location>
    <ligand>
        <name>substrate</name>
    </ligand>
</feature>
<dbReference type="NCBIfam" id="TIGR01162">
    <property type="entry name" value="purE"/>
    <property type="match status" value="1"/>
</dbReference>
<keyword evidence="6" id="KW-0456">Lyase</keyword>
<dbReference type="InterPro" id="IPR000031">
    <property type="entry name" value="PurE_dom"/>
</dbReference>
<comment type="catalytic activity">
    <reaction evidence="3 4">
        <text>5-carboxyamino-1-(5-phospho-D-ribosyl)imidazole + H(+) = 5-amino-1-(5-phospho-D-ribosyl)imidazole-4-carboxylate</text>
        <dbReference type="Rhea" id="RHEA:13193"/>
        <dbReference type="ChEBI" id="CHEBI:15378"/>
        <dbReference type="ChEBI" id="CHEBI:58730"/>
        <dbReference type="ChEBI" id="CHEBI:77657"/>
        <dbReference type="EC" id="5.4.99.18"/>
    </reaction>
</comment>
<dbReference type="GO" id="GO:0034023">
    <property type="term" value="F:5-(carboxyamino)imidazole ribonucleotide mutase activity"/>
    <property type="evidence" value="ECO:0007669"/>
    <property type="project" value="UniProtKB-EC"/>
</dbReference>
<dbReference type="HAMAP" id="MF_01929">
    <property type="entry name" value="PurE_classI"/>
    <property type="match status" value="1"/>
</dbReference>
<evidence type="ECO:0000256" key="3">
    <source>
        <dbReference type="HAMAP-Rule" id="MF_01929"/>
    </source>
</evidence>
<reference evidence="6" key="1">
    <citation type="submission" date="2022-08" db="EMBL/GenBank/DDBJ databases">
        <title>Catabolic pathway analysis in culturable SAR92 clade bacteria reveals their overlooked roles in DMSP degradation in coastal seas.</title>
        <authorList>
            <person name="He X."/>
            <person name="Zhang X."/>
            <person name="Zhang Y."/>
        </authorList>
    </citation>
    <scope>NUCLEOTIDE SEQUENCE</scope>
    <source>
        <strain evidence="6">H455</strain>
    </source>
</reference>
<feature type="binding site" evidence="3">
    <location>
        <position position="42"/>
    </location>
    <ligand>
        <name>substrate</name>
    </ligand>
</feature>
<protein>
    <recommendedName>
        <fullName evidence="3 4">N5-carboxyaminoimidazole ribonucleotide mutase</fullName>
        <shortName evidence="3 4">N5-CAIR mutase</shortName>
        <ecNumber evidence="3 4">5.4.99.18</ecNumber>
    </recommendedName>
    <alternativeName>
        <fullName evidence="3">5-(carboxyamino)imidazole ribonucleotide mutase</fullName>
    </alternativeName>
</protein>
<organism evidence="6 7">
    <name type="scientific">SAR92 clade bacterium H455</name>
    <dbReference type="NCBI Taxonomy" id="2974818"/>
    <lineage>
        <taxon>Bacteria</taxon>
        <taxon>Pseudomonadati</taxon>
        <taxon>Pseudomonadota</taxon>
        <taxon>Gammaproteobacteria</taxon>
        <taxon>Cellvibrionales</taxon>
        <taxon>Porticoccaceae</taxon>
        <taxon>SAR92 clade</taxon>
    </lineage>
</organism>
<sequence>MSTAFVAILMGSDSDLPVMEASFEILKKFDIPFEVKVTSAHRTPAATHSYVTDADARGCAAFICAAGMAAHLAGAVSATTLKPVIGVPINGSLDGLDALLSTVQMPGGIPVATVAIGKAGAKNAAYLAAQIIGVADASMHQKLVHERADNAAIIIAKDAALQERLKNV</sequence>
<dbReference type="Pfam" id="PF00731">
    <property type="entry name" value="AIRC"/>
    <property type="match status" value="1"/>
</dbReference>
<dbReference type="InterPro" id="IPR033747">
    <property type="entry name" value="PurE_ClassI"/>
</dbReference>
<keyword evidence="1 3" id="KW-0658">Purine biosynthesis</keyword>
<comment type="pathway">
    <text evidence="3 4">Purine metabolism; IMP biosynthesis via de novo pathway; 5-amino-1-(5-phospho-D-ribosyl)imidazole-4-carboxylate from 5-amino-1-(5-phospho-D-ribosyl)imidazole (N5-CAIR route): step 2/2.</text>
</comment>
<feature type="domain" description="PurE" evidence="5">
    <location>
        <begin position="4"/>
        <end position="154"/>
    </location>
</feature>
<comment type="similarity">
    <text evidence="3">Belongs to the AIR carboxylase family. Class I subfamily.</text>
</comment>
<dbReference type="PIRSF" id="PIRSF001338">
    <property type="entry name" value="AIR_carboxylase"/>
    <property type="match status" value="1"/>
</dbReference>
<dbReference type="PANTHER" id="PTHR23046">
    <property type="entry name" value="PHOSPHORIBOSYLAMINOIMIDAZOLE CARBOXYLASE CATALYTIC SUBUNIT"/>
    <property type="match status" value="1"/>
</dbReference>
<name>A0ABY5TMX9_9GAMM</name>
<evidence type="ECO:0000256" key="2">
    <source>
        <dbReference type="ARBA" id="ARBA00023235"/>
    </source>
</evidence>
<dbReference type="EC" id="5.4.99.18" evidence="3 4"/>
<proteinExistence type="inferred from homology"/>
<comment type="function">
    <text evidence="3 4">Catalyzes the conversion of N5-carboxyaminoimidazole ribonucleotide (N5-CAIR) to 4-carboxy-5-aminoimidazole ribonucleotide (CAIR).</text>
</comment>
<evidence type="ECO:0000256" key="4">
    <source>
        <dbReference type="PIRNR" id="PIRNR001338"/>
    </source>
</evidence>
<evidence type="ECO:0000259" key="5">
    <source>
        <dbReference type="SMART" id="SM01001"/>
    </source>
</evidence>
<evidence type="ECO:0000256" key="1">
    <source>
        <dbReference type="ARBA" id="ARBA00022755"/>
    </source>
</evidence>
<dbReference type="InterPro" id="IPR024694">
    <property type="entry name" value="PurE_prokaryotes"/>
</dbReference>
<feature type="binding site" evidence="3">
    <location>
        <position position="12"/>
    </location>
    <ligand>
        <name>substrate</name>
    </ligand>
</feature>
<gene>
    <name evidence="3 6" type="primary">purE</name>
    <name evidence="6" type="ORF">NYF23_01080</name>
</gene>
<dbReference type="GO" id="GO:0004638">
    <property type="term" value="F:phosphoribosylaminoimidazole carboxylase activity"/>
    <property type="evidence" value="ECO:0007669"/>
    <property type="project" value="UniProtKB-EC"/>
</dbReference>
<dbReference type="SUPFAM" id="SSF52255">
    <property type="entry name" value="N5-CAIR mutase (phosphoribosylaminoimidazole carboxylase, PurE)"/>
    <property type="match status" value="1"/>
</dbReference>
<evidence type="ECO:0000313" key="7">
    <source>
        <dbReference type="Proteomes" id="UP001059934"/>
    </source>
</evidence>
<dbReference type="SMART" id="SM01001">
    <property type="entry name" value="AIRC"/>
    <property type="match status" value="1"/>
</dbReference>
<keyword evidence="2 3" id="KW-0413">Isomerase</keyword>
<accession>A0ABY5TMX9</accession>
<dbReference type="Gene3D" id="3.40.50.1970">
    <property type="match status" value="1"/>
</dbReference>
<dbReference type="EMBL" id="CP103416">
    <property type="protein sequence ID" value="UVW35213.1"/>
    <property type="molecule type" value="Genomic_DNA"/>
</dbReference>
<evidence type="ECO:0000313" key="6">
    <source>
        <dbReference type="EMBL" id="UVW35213.1"/>
    </source>
</evidence>